<dbReference type="GO" id="GO:0005886">
    <property type="term" value="C:plasma membrane"/>
    <property type="evidence" value="ECO:0007669"/>
    <property type="project" value="UniProtKB-SubCell"/>
</dbReference>
<feature type="domain" description="Histidine kinase" evidence="12">
    <location>
        <begin position="152"/>
        <end position="370"/>
    </location>
</feature>
<dbReference type="Proteomes" id="UP000198828">
    <property type="component" value="Unassembled WGS sequence"/>
</dbReference>
<dbReference type="Gene3D" id="3.30.565.10">
    <property type="entry name" value="Histidine kinase-like ATPase, C-terminal domain"/>
    <property type="match status" value="1"/>
</dbReference>
<dbReference type="PRINTS" id="PR00344">
    <property type="entry name" value="BCTRLSENSOR"/>
</dbReference>
<dbReference type="Pfam" id="PF02518">
    <property type="entry name" value="HATPase_c"/>
    <property type="match status" value="1"/>
</dbReference>
<dbReference type="InterPro" id="IPR050351">
    <property type="entry name" value="BphY/WalK/GraS-like"/>
</dbReference>
<evidence type="ECO:0000259" key="12">
    <source>
        <dbReference type="PROSITE" id="PS50109"/>
    </source>
</evidence>
<evidence type="ECO:0000256" key="6">
    <source>
        <dbReference type="ARBA" id="ARBA00022692"/>
    </source>
</evidence>
<name>A0A1H2PZW4_9FIRM</name>
<evidence type="ECO:0000256" key="11">
    <source>
        <dbReference type="SAM" id="Phobius"/>
    </source>
</evidence>
<dbReference type="FunFam" id="3.30.565.10:FF:000057">
    <property type="entry name" value="Sensor histidine kinase"/>
    <property type="match status" value="1"/>
</dbReference>
<proteinExistence type="predicted"/>
<organism evidence="13 14">
    <name type="scientific">Tepidimicrobium xylanilyticum</name>
    <dbReference type="NCBI Taxonomy" id="1123352"/>
    <lineage>
        <taxon>Bacteria</taxon>
        <taxon>Bacillati</taxon>
        <taxon>Bacillota</taxon>
        <taxon>Tissierellia</taxon>
        <taxon>Tissierellales</taxon>
        <taxon>Tepidimicrobiaceae</taxon>
        <taxon>Tepidimicrobium</taxon>
    </lineage>
</organism>
<dbReference type="InterPro" id="IPR005467">
    <property type="entry name" value="His_kinase_dom"/>
</dbReference>
<dbReference type="GO" id="GO:0000155">
    <property type="term" value="F:phosphorelay sensor kinase activity"/>
    <property type="evidence" value="ECO:0007669"/>
    <property type="project" value="TreeGrafter"/>
</dbReference>
<protein>
    <recommendedName>
        <fullName evidence="3">histidine kinase</fullName>
        <ecNumber evidence="3">2.7.13.3</ecNumber>
    </recommendedName>
</protein>
<dbReference type="EC" id="2.7.13.3" evidence="3"/>
<dbReference type="GO" id="GO:0004721">
    <property type="term" value="F:phosphoprotein phosphatase activity"/>
    <property type="evidence" value="ECO:0007669"/>
    <property type="project" value="TreeGrafter"/>
</dbReference>
<keyword evidence="5" id="KW-0808">Transferase</keyword>
<feature type="transmembrane region" description="Helical" evidence="11">
    <location>
        <begin position="63"/>
        <end position="83"/>
    </location>
</feature>
<keyword evidence="7 13" id="KW-0418">Kinase</keyword>
<keyword evidence="6 11" id="KW-0812">Transmembrane</keyword>
<comment type="catalytic activity">
    <reaction evidence="1">
        <text>ATP + protein L-histidine = ADP + protein N-phospho-L-histidine.</text>
        <dbReference type="EC" id="2.7.13.3"/>
    </reaction>
</comment>
<keyword evidence="10 11" id="KW-0472">Membrane</keyword>
<dbReference type="InterPro" id="IPR004358">
    <property type="entry name" value="Sig_transdc_His_kin-like_C"/>
</dbReference>
<evidence type="ECO:0000256" key="7">
    <source>
        <dbReference type="ARBA" id="ARBA00022777"/>
    </source>
</evidence>
<accession>A0A1H2PZW4</accession>
<dbReference type="GO" id="GO:0016036">
    <property type="term" value="P:cellular response to phosphate starvation"/>
    <property type="evidence" value="ECO:0007669"/>
    <property type="project" value="TreeGrafter"/>
</dbReference>
<dbReference type="InterPro" id="IPR003594">
    <property type="entry name" value="HATPase_dom"/>
</dbReference>
<dbReference type="AlphaFoldDB" id="A0A1H2PZW4"/>
<evidence type="ECO:0000256" key="10">
    <source>
        <dbReference type="ARBA" id="ARBA00023136"/>
    </source>
</evidence>
<evidence type="ECO:0000256" key="3">
    <source>
        <dbReference type="ARBA" id="ARBA00012438"/>
    </source>
</evidence>
<sequence length="378" mass="44654">MSQYRLKEVRDIVWLKLGIGDVMRFTDYIIDRLLYILFYFISIILVIIIMSLDSINNNKVLNIGTILYSIIISIAMLLIFFSIDYLRKKEVYIVINRGLEGGEFNYIFNLPDRANREHKVFKELLTKNHMYYENTLDKYRKRYKESLNLKSRWIHQLKTPISVIKLLLEKEKEKIIDENTRRSYESIEEELEKLSHGLEMELYSLRINDFEMDFKVEKIDLVDIVREVVNENKNAFIVNSIYPNLKSEGDIYVKSDKKWLKFIISQIISNSIKYTKVRDVEKKYIHVSLSKEEERTVLSIEDNGVGIPKKDLARVFNAFFTGDNGRKYYESTGMGLYLVKEICNKLGHGVELRSEEDVGTIVKIIFYDTRSIYDKIVS</sequence>
<evidence type="ECO:0000313" key="13">
    <source>
        <dbReference type="EMBL" id="SDW00360.1"/>
    </source>
</evidence>
<dbReference type="PROSITE" id="PS50109">
    <property type="entry name" value="HIS_KIN"/>
    <property type="match status" value="1"/>
</dbReference>
<keyword evidence="8 11" id="KW-1133">Transmembrane helix</keyword>
<keyword evidence="4" id="KW-1003">Cell membrane</keyword>
<evidence type="ECO:0000313" key="14">
    <source>
        <dbReference type="Proteomes" id="UP000198828"/>
    </source>
</evidence>
<dbReference type="SMART" id="SM00387">
    <property type="entry name" value="HATPase_c"/>
    <property type="match status" value="1"/>
</dbReference>
<dbReference type="PANTHER" id="PTHR45453">
    <property type="entry name" value="PHOSPHATE REGULON SENSOR PROTEIN PHOR"/>
    <property type="match status" value="1"/>
</dbReference>
<evidence type="ECO:0000256" key="8">
    <source>
        <dbReference type="ARBA" id="ARBA00022989"/>
    </source>
</evidence>
<evidence type="ECO:0000256" key="5">
    <source>
        <dbReference type="ARBA" id="ARBA00022679"/>
    </source>
</evidence>
<comment type="subcellular location">
    <subcellularLocation>
        <location evidence="2">Cell membrane</location>
        <topology evidence="2">Multi-pass membrane protein</topology>
    </subcellularLocation>
</comment>
<feature type="transmembrane region" description="Helical" evidence="11">
    <location>
        <begin position="33"/>
        <end position="51"/>
    </location>
</feature>
<keyword evidence="14" id="KW-1185">Reference proteome</keyword>
<reference evidence="13 14" key="1">
    <citation type="submission" date="2016-10" db="EMBL/GenBank/DDBJ databases">
        <authorList>
            <person name="de Groot N.N."/>
        </authorList>
    </citation>
    <scope>NUCLEOTIDE SEQUENCE [LARGE SCALE GENOMIC DNA]</scope>
    <source>
        <strain evidence="13 14">DSM 23310</strain>
    </source>
</reference>
<dbReference type="PANTHER" id="PTHR45453:SF2">
    <property type="entry name" value="HISTIDINE KINASE"/>
    <property type="match status" value="1"/>
</dbReference>
<evidence type="ECO:0000256" key="2">
    <source>
        <dbReference type="ARBA" id="ARBA00004651"/>
    </source>
</evidence>
<keyword evidence="9" id="KW-0902">Two-component regulatory system</keyword>
<evidence type="ECO:0000256" key="4">
    <source>
        <dbReference type="ARBA" id="ARBA00022475"/>
    </source>
</evidence>
<evidence type="ECO:0000256" key="1">
    <source>
        <dbReference type="ARBA" id="ARBA00000085"/>
    </source>
</evidence>
<dbReference type="InterPro" id="IPR036890">
    <property type="entry name" value="HATPase_C_sf"/>
</dbReference>
<dbReference type="EMBL" id="FNNG01000001">
    <property type="protein sequence ID" value="SDW00360.1"/>
    <property type="molecule type" value="Genomic_DNA"/>
</dbReference>
<evidence type="ECO:0000256" key="9">
    <source>
        <dbReference type="ARBA" id="ARBA00023012"/>
    </source>
</evidence>
<dbReference type="SUPFAM" id="SSF55874">
    <property type="entry name" value="ATPase domain of HSP90 chaperone/DNA topoisomerase II/histidine kinase"/>
    <property type="match status" value="1"/>
</dbReference>
<gene>
    <name evidence="13" type="ORF">SAMN05660923_00008</name>
</gene>